<accession>A0A816DDP7</accession>
<dbReference type="EMBL" id="CAJOBC010112355">
    <property type="protein sequence ID" value="CAF4534803.1"/>
    <property type="molecule type" value="Genomic_DNA"/>
</dbReference>
<evidence type="ECO:0000313" key="4">
    <source>
        <dbReference type="EMBL" id="CAF4534803.1"/>
    </source>
</evidence>
<comment type="caution">
    <text evidence="2">The sequence shown here is derived from an EMBL/GenBank/DDBJ whole genome shotgun (WGS) entry which is preliminary data.</text>
</comment>
<dbReference type="Proteomes" id="UP000681722">
    <property type="component" value="Unassembled WGS sequence"/>
</dbReference>
<dbReference type="Proteomes" id="UP000677228">
    <property type="component" value="Unassembled WGS sequence"/>
</dbReference>
<dbReference type="EMBL" id="CAJNOK010005468">
    <property type="protein sequence ID" value="CAF0973316.1"/>
    <property type="molecule type" value="Genomic_DNA"/>
</dbReference>
<sequence>MRHPCIGFPLCLKTFDNGYVLRAHLVGCERAQKKIQKEMAVREVEYSIKFDYNLSGIKTNKYYPGNATLDHSNKFLIKDKYQLTPLVDNQKIQKIKRIRQAPDPSLCHTQTQSVSMDFSGYYT</sequence>
<dbReference type="Proteomes" id="UP000682733">
    <property type="component" value="Unassembled WGS sequence"/>
</dbReference>
<reference evidence="2" key="1">
    <citation type="submission" date="2021-02" db="EMBL/GenBank/DDBJ databases">
        <authorList>
            <person name="Nowell W R."/>
        </authorList>
    </citation>
    <scope>NUCLEOTIDE SEQUENCE</scope>
</reference>
<dbReference type="EMBL" id="CAJNOQ010044319">
    <property type="protein sequence ID" value="CAF1633048.1"/>
    <property type="molecule type" value="Genomic_DNA"/>
</dbReference>
<dbReference type="EMBL" id="CAJOBA010005473">
    <property type="protein sequence ID" value="CAF3744469.1"/>
    <property type="molecule type" value="Genomic_DNA"/>
</dbReference>
<evidence type="ECO:0000313" key="3">
    <source>
        <dbReference type="EMBL" id="CAF3744469.1"/>
    </source>
</evidence>
<keyword evidence="5" id="KW-1185">Reference proteome</keyword>
<evidence type="ECO:0000313" key="2">
    <source>
        <dbReference type="EMBL" id="CAF1633048.1"/>
    </source>
</evidence>
<dbReference type="OrthoDB" id="9970760at2759"/>
<evidence type="ECO:0000313" key="5">
    <source>
        <dbReference type="Proteomes" id="UP000663829"/>
    </source>
</evidence>
<dbReference type="AlphaFoldDB" id="A0A816DDP7"/>
<evidence type="ECO:0000313" key="1">
    <source>
        <dbReference type="EMBL" id="CAF0973316.1"/>
    </source>
</evidence>
<proteinExistence type="predicted"/>
<organism evidence="2 5">
    <name type="scientific">Didymodactylos carnosus</name>
    <dbReference type="NCBI Taxonomy" id="1234261"/>
    <lineage>
        <taxon>Eukaryota</taxon>
        <taxon>Metazoa</taxon>
        <taxon>Spiralia</taxon>
        <taxon>Gnathifera</taxon>
        <taxon>Rotifera</taxon>
        <taxon>Eurotatoria</taxon>
        <taxon>Bdelloidea</taxon>
        <taxon>Philodinida</taxon>
        <taxon>Philodinidae</taxon>
        <taxon>Didymodactylos</taxon>
    </lineage>
</organism>
<name>A0A816DDP7_9BILA</name>
<protein>
    <submittedName>
        <fullName evidence="2">Uncharacterized protein</fullName>
    </submittedName>
</protein>
<dbReference type="Proteomes" id="UP000663829">
    <property type="component" value="Unassembled WGS sequence"/>
</dbReference>
<gene>
    <name evidence="2" type="ORF">GPM918_LOCUS44473</name>
    <name evidence="1" type="ORF">OVA965_LOCUS13213</name>
    <name evidence="4" type="ORF">SRO942_LOCUS46343</name>
    <name evidence="3" type="ORF">TMI583_LOCUS13212</name>
</gene>